<accession>A0A4D6Y3N1</accession>
<keyword evidence="3 8" id="KW-0479">Metal-binding</keyword>
<evidence type="ECO:0000256" key="6">
    <source>
        <dbReference type="ARBA" id="ARBA00023004"/>
    </source>
</evidence>
<feature type="binding site" evidence="8">
    <location>
        <position position="369"/>
    </location>
    <ligand>
        <name>[4Fe-4S] cluster</name>
        <dbReference type="ChEBI" id="CHEBI:49883"/>
        <label>2</label>
    </ligand>
</feature>
<feature type="binding site" evidence="8">
    <location>
        <position position="365"/>
    </location>
    <ligand>
        <name>[4Fe-4S] cluster</name>
        <dbReference type="ChEBI" id="CHEBI:49883"/>
        <label>1</label>
    </ligand>
</feature>
<evidence type="ECO:0000313" key="11">
    <source>
        <dbReference type="Proteomes" id="UP000298673"/>
    </source>
</evidence>
<keyword evidence="8" id="KW-1278">Translocase</keyword>
<keyword evidence="7 8" id="KW-0411">Iron-sulfur</keyword>
<dbReference type="InterPro" id="IPR010208">
    <property type="entry name" value="Ion_transpt_RnfC/RsxC"/>
</dbReference>
<evidence type="ECO:0000256" key="2">
    <source>
        <dbReference type="ARBA" id="ARBA00022485"/>
    </source>
</evidence>
<evidence type="ECO:0000256" key="5">
    <source>
        <dbReference type="ARBA" id="ARBA00022982"/>
    </source>
</evidence>
<dbReference type="AlphaFoldDB" id="A0A4D6Y3N1"/>
<feature type="binding site" evidence="8">
    <location>
        <position position="404"/>
    </location>
    <ligand>
        <name>[4Fe-4S] cluster</name>
        <dbReference type="ChEBI" id="CHEBI:49883"/>
        <label>2</label>
    </ligand>
</feature>
<dbReference type="NCBIfam" id="NF003454">
    <property type="entry name" value="PRK05035.1"/>
    <property type="match status" value="1"/>
</dbReference>
<reference evidence="10 11" key="1">
    <citation type="submission" date="2018-12" db="EMBL/GenBank/DDBJ databases">
        <authorList>
            <person name="Chong R.A."/>
        </authorList>
    </citation>
    <scope>NUCLEOTIDE SEQUENCE [LARGE SCALE GENOMIC DNA]</scope>
    <source>
        <strain evidence="10 11">Mst</strain>
    </source>
</reference>
<dbReference type="PANTHER" id="PTHR43034:SF2">
    <property type="entry name" value="ION-TRANSLOCATING OXIDOREDUCTASE COMPLEX SUBUNIT C"/>
    <property type="match status" value="1"/>
</dbReference>
<evidence type="ECO:0000256" key="7">
    <source>
        <dbReference type="ARBA" id="ARBA00023014"/>
    </source>
</evidence>
<dbReference type="GO" id="GO:0051539">
    <property type="term" value="F:4 iron, 4 sulfur cluster binding"/>
    <property type="evidence" value="ECO:0007669"/>
    <property type="project" value="UniProtKB-KW"/>
</dbReference>
<gene>
    <name evidence="10" type="primary">rsxC</name>
    <name evidence="8" type="synonym">rnfC</name>
    <name evidence="10" type="ORF">D9V75_00535</name>
</gene>
<evidence type="ECO:0000256" key="3">
    <source>
        <dbReference type="ARBA" id="ARBA00022723"/>
    </source>
</evidence>
<dbReference type="Pfam" id="PF01512">
    <property type="entry name" value="Complex1_51K"/>
    <property type="match status" value="1"/>
</dbReference>
<evidence type="ECO:0000256" key="4">
    <source>
        <dbReference type="ARBA" id="ARBA00022737"/>
    </source>
</evidence>
<dbReference type="PROSITE" id="PS51379">
    <property type="entry name" value="4FE4S_FER_2"/>
    <property type="match status" value="2"/>
</dbReference>
<dbReference type="InterPro" id="IPR011538">
    <property type="entry name" value="Nuo51_FMN-bd"/>
</dbReference>
<dbReference type="InterPro" id="IPR017900">
    <property type="entry name" value="4Fe4S_Fe_S_CS"/>
</dbReference>
<comment type="cofactor">
    <cofactor evidence="8">
        <name>[4Fe-4S] cluster</name>
        <dbReference type="ChEBI" id="CHEBI:49883"/>
    </cofactor>
    <text evidence="8">Binds 2 [4Fe-4S] clusters per subunit.</text>
</comment>
<feature type="domain" description="4Fe-4S ferredoxin-type" evidence="9">
    <location>
        <begin position="389"/>
        <end position="418"/>
    </location>
</feature>
<dbReference type="Proteomes" id="UP000298673">
    <property type="component" value="Chromosome"/>
</dbReference>
<evidence type="ECO:0000256" key="1">
    <source>
        <dbReference type="ARBA" id="ARBA00022448"/>
    </source>
</evidence>
<proteinExistence type="inferred from homology"/>
<keyword evidence="5 8" id="KW-0249">Electron transport</keyword>
<evidence type="ECO:0000313" key="10">
    <source>
        <dbReference type="EMBL" id="QCI24216.1"/>
    </source>
</evidence>
<keyword evidence="4 8" id="KW-0677">Repeat</keyword>
<dbReference type="OrthoDB" id="9767754at2"/>
<feature type="domain" description="4Fe-4S ferredoxin-type" evidence="9">
    <location>
        <begin position="350"/>
        <end position="379"/>
    </location>
</feature>
<comment type="function">
    <text evidence="8">Part of a membrane-bound complex that couples electron transfer with translocation of ions across the membrane.</text>
</comment>
<reference evidence="10 11" key="2">
    <citation type="submission" date="2019-05" db="EMBL/GenBank/DDBJ databases">
        <title>Genome evolution of the obligate endosymbiont Buchnera aphidicola.</title>
        <authorList>
            <person name="Moran N.A."/>
        </authorList>
    </citation>
    <scope>NUCLEOTIDE SEQUENCE [LARGE SCALE GENOMIC DNA]</scope>
    <source>
        <strain evidence="10 11">Mst</strain>
    </source>
</reference>
<feature type="binding site" evidence="8">
    <location>
        <position position="401"/>
    </location>
    <ligand>
        <name>[4Fe-4S] cluster</name>
        <dbReference type="ChEBI" id="CHEBI:49883"/>
        <label>2</label>
    </ligand>
</feature>
<dbReference type="InterPro" id="IPR026902">
    <property type="entry name" value="RnfC_N"/>
</dbReference>
<keyword evidence="8" id="KW-1003">Cell membrane</keyword>
<dbReference type="EMBL" id="CP034861">
    <property type="protein sequence ID" value="QCI24216.1"/>
    <property type="molecule type" value="Genomic_DNA"/>
</dbReference>
<evidence type="ECO:0000259" key="9">
    <source>
        <dbReference type="PROSITE" id="PS51379"/>
    </source>
</evidence>
<feature type="binding site" evidence="8">
    <location>
        <position position="398"/>
    </location>
    <ligand>
        <name>[4Fe-4S] cluster</name>
        <dbReference type="ChEBI" id="CHEBI:49883"/>
        <label>2</label>
    </ligand>
</feature>
<dbReference type="SUPFAM" id="SSF142019">
    <property type="entry name" value="Nqo1 FMN-binding domain-like"/>
    <property type="match status" value="1"/>
</dbReference>
<dbReference type="EC" id="7.-.-.-" evidence="8"/>
<dbReference type="GO" id="GO:0046872">
    <property type="term" value="F:metal ion binding"/>
    <property type="evidence" value="ECO:0007669"/>
    <property type="project" value="UniProtKB-KW"/>
</dbReference>
<feature type="binding site" evidence="8">
    <location>
        <position position="362"/>
    </location>
    <ligand>
        <name>[4Fe-4S] cluster</name>
        <dbReference type="ChEBI" id="CHEBI:49883"/>
        <label>1</label>
    </ligand>
</feature>
<comment type="subunit">
    <text evidence="8">The complex is composed of six subunits: RnfA, RnfB, RnfC, RnfD, RnfE and RnfG.</text>
</comment>
<dbReference type="Gene3D" id="3.30.70.20">
    <property type="match status" value="1"/>
</dbReference>
<dbReference type="InterPro" id="IPR017896">
    <property type="entry name" value="4Fe4S_Fe-S-bd"/>
</dbReference>
<dbReference type="InterPro" id="IPR037225">
    <property type="entry name" value="Nuo51_FMN-bd_sf"/>
</dbReference>
<dbReference type="Pfam" id="PF13375">
    <property type="entry name" value="RnfC_N"/>
    <property type="match status" value="1"/>
</dbReference>
<dbReference type="PANTHER" id="PTHR43034">
    <property type="entry name" value="ION-TRANSLOCATING OXIDOREDUCTASE COMPLEX SUBUNIT C"/>
    <property type="match status" value="1"/>
</dbReference>
<dbReference type="Gene3D" id="3.40.50.11540">
    <property type="entry name" value="NADH-ubiquinone oxidoreductase 51kDa subunit"/>
    <property type="match status" value="1"/>
</dbReference>
<feature type="binding site" evidence="8">
    <location>
        <position position="408"/>
    </location>
    <ligand>
        <name>[4Fe-4S] cluster</name>
        <dbReference type="ChEBI" id="CHEBI:49883"/>
        <label>1</label>
    </ligand>
</feature>
<protein>
    <recommendedName>
        <fullName evidence="8">Ion-translocating oxidoreductase complex subunit C</fullName>
        <ecNumber evidence="8">7.-.-.-</ecNumber>
    </recommendedName>
    <alternativeName>
        <fullName evidence="8">Rnf electron transport complex subunit C</fullName>
    </alternativeName>
</protein>
<keyword evidence="8" id="KW-0472">Membrane</keyword>
<keyword evidence="8" id="KW-0997">Cell inner membrane</keyword>
<dbReference type="PROSITE" id="PS00198">
    <property type="entry name" value="4FE4S_FER_1"/>
    <property type="match status" value="2"/>
</dbReference>
<keyword evidence="1 8" id="KW-0813">Transport</keyword>
<keyword evidence="2 8" id="KW-0004">4Fe-4S</keyword>
<dbReference type="HAMAP" id="MF_00461">
    <property type="entry name" value="RsxC_RnfC"/>
    <property type="match status" value="1"/>
</dbReference>
<sequence>MDYSSLKKEQSNETVKNFLSFPKKFIIFIKHSLLQKNQLRVRINQKVLRGQPLSFGSETIVPVHSPASGYIKNISFFSFSENKSNEYIKIVIISDGEDKWIKLHPIKNYKKHTPEKLIRIIHKSGIIGLGGGKFPSSQKLKLSINKVHTLVINAVESEPFVTSDDCLFNNYLNEILVGCKIISWISKIKLVLIVVQENKTEIISKISSLIHNQLLFKLCLISNKYPGGSSKILIKALTDKEIPYKKHAIDIGFLVFNVATVYSIKRAVFNGEPLTERIVTFLGDKNFFHGNFWVKIGTPISYFLMHFKIQAYSDINIYLGGMLMGNKVFDLNNSTLQGQNCIFITSNKLINKKYTEYACIRCGFCSKACPINLLPQQLYWYIQSKEHDQTNKHHILDCIECKVCEQLCPSNIPLVKYFKYEKKIQHNINIENNRRNLSLVRFEKKQKRLFFNKKIFSKDDLFLKSNPILRINDFNSKKIEKTLNSFEIEENKKNKRKEIIQQAINRMKLKNK</sequence>
<evidence type="ECO:0000256" key="8">
    <source>
        <dbReference type="HAMAP-Rule" id="MF_00461"/>
    </source>
</evidence>
<comment type="subcellular location">
    <subcellularLocation>
        <location evidence="8">Cell inner membrane</location>
        <topology evidence="8">Peripheral membrane protein</topology>
    </subcellularLocation>
</comment>
<feature type="binding site" evidence="8">
    <location>
        <position position="359"/>
    </location>
    <ligand>
        <name>[4Fe-4S] cluster</name>
        <dbReference type="ChEBI" id="CHEBI:49883"/>
        <label>1</label>
    </ligand>
</feature>
<dbReference type="GO" id="GO:0009055">
    <property type="term" value="F:electron transfer activity"/>
    <property type="evidence" value="ECO:0007669"/>
    <property type="project" value="InterPro"/>
</dbReference>
<dbReference type="Pfam" id="PF12838">
    <property type="entry name" value="Fer4_7"/>
    <property type="match status" value="1"/>
</dbReference>
<dbReference type="SUPFAM" id="SSF46548">
    <property type="entry name" value="alpha-helical ferredoxin"/>
    <property type="match status" value="1"/>
</dbReference>
<keyword evidence="6 8" id="KW-0408">Iron</keyword>
<dbReference type="NCBIfam" id="TIGR01945">
    <property type="entry name" value="rnfC"/>
    <property type="match status" value="1"/>
</dbReference>
<name>A0A4D6Y3N1_9GAMM</name>
<comment type="similarity">
    <text evidence="8">Belongs to the 4Fe4S bacterial-type ferredoxin family. RnfC subfamily.</text>
</comment>
<dbReference type="GO" id="GO:0005886">
    <property type="term" value="C:plasma membrane"/>
    <property type="evidence" value="ECO:0007669"/>
    <property type="project" value="UniProtKB-SubCell"/>
</dbReference>
<dbReference type="GO" id="GO:0022900">
    <property type="term" value="P:electron transport chain"/>
    <property type="evidence" value="ECO:0007669"/>
    <property type="project" value="UniProtKB-UniRule"/>
</dbReference>
<organism evidence="10 11">
    <name type="scientific">Buchnera aphidicola</name>
    <name type="common">Muscaphis stroyani</name>
    <dbReference type="NCBI Taxonomy" id="1241869"/>
    <lineage>
        <taxon>Bacteria</taxon>
        <taxon>Pseudomonadati</taxon>
        <taxon>Pseudomonadota</taxon>
        <taxon>Gammaproteobacteria</taxon>
        <taxon>Enterobacterales</taxon>
        <taxon>Erwiniaceae</taxon>
        <taxon>Buchnera</taxon>
    </lineage>
</organism>